<dbReference type="RefSeq" id="WP_349432423.1">
    <property type="nucleotide sequence ID" value="NZ_CP157743.1"/>
</dbReference>
<dbReference type="EMBL" id="CP157743">
    <property type="protein sequence ID" value="XBS21859.1"/>
    <property type="molecule type" value="Genomic_DNA"/>
</dbReference>
<evidence type="ECO:0000313" key="2">
    <source>
        <dbReference type="EMBL" id="XBS21859.1"/>
    </source>
</evidence>
<dbReference type="AlphaFoldDB" id="A0AAU7NXY6"/>
<protein>
    <submittedName>
        <fullName evidence="2">Transglycosylase SLT domain-containing protein</fullName>
    </submittedName>
</protein>
<sequence>MKTQLFIVASLMMISACSTSPPKNSSDICAIFREKDDWYDATKEAYQQWGVPIHVQMAIMQQESRFVADAQPPRPWLLGIIPWFRSSSAYGYAQAQDGTWEDYLNNGGKWSADRDDFADSSDFIGWYCAVSQQRLGISKWDTRNLYLAYHEGHGGYQRKSYLQKKWLLNTANKVAHKAKQYHSQLTGCKEELESKGWFFW</sequence>
<dbReference type="CDD" id="cd00442">
    <property type="entry name" value="Lyz-like"/>
    <property type="match status" value="1"/>
</dbReference>
<dbReference type="InterPro" id="IPR023346">
    <property type="entry name" value="Lysozyme-like_dom_sf"/>
</dbReference>
<dbReference type="Proteomes" id="UP001225378">
    <property type="component" value="Chromosome"/>
</dbReference>
<feature type="domain" description="Transglycosylase SLT" evidence="1">
    <location>
        <begin position="6"/>
        <end position="188"/>
    </location>
</feature>
<dbReference type="SUPFAM" id="SSF53955">
    <property type="entry name" value="Lysozyme-like"/>
    <property type="match status" value="1"/>
</dbReference>
<dbReference type="PROSITE" id="PS51257">
    <property type="entry name" value="PROKAR_LIPOPROTEIN"/>
    <property type="match status" value="1"/>
</dbReference>
<accession>A0AAU7NXY6</accession>
<name>A0AAU7NXY6_9GAMM</name>
<reference evidence="2 3" key="1">
    <citation type="journal article" date="2024" name="Microbiology">
        <title>Methylomarinum rosea sp. nov., a novel halophilic methanotrophic bacterium from the hypersaline Lake Elton.</title>
        <authorList>
            <person name="Suleimanov R.Z."/>
            <person name="Oshkin I.Y."/>
            <person name="Danilova O.V."/>
            <person name="Suzina N.E."/>
            <person name="Dedysh S.N."/>
        </authorList>
    </citation>
    <scope>NUCLEOTIDE SEQUENCE [LARGE SCALE GENOMIC DNA]</scope>
    <source>
        <strain evidence="2 3">Ch1-1</strain>
    </source>
</reference>
<organism evidence="2 3">
    <name type="scientific">Methylomarinum roseum</name>
    <dbReference type="NCBI Taxonomy" id="3067653"/>
    <lineage>
        <taxon>Bacteria</taxon>
        <taxon>Pseudomonadati</taxon>
        <taxon>Pseudomonadota</taxon>
        <taxon>Gammaproteobacteria</taxon>
        <taxon>Methylococcales</taxon>
        <taxon>Methylococcaceae</taxon>
        <taxon>Methylomarinum</taxon>
    </lineage>
</organism>
<evidence type="ECO:0000259" key="1">
    <source>
        <dbReference type="Pfam" id="PF19489"/>
    </source>
</evidence>
<gene>
    <name evidence="2" type="ORF">Q9L42_006970</name>
</gene>
<dbReference type="InterPro" id="IPR045795">
    <property type="entry name" value="SLT_4"/>
</dbReference>
<keyword evidence="3" id="KW-1185">Reference proteome</keyword>
<dbReference type="Pfam" id="PF19489">
    <property type="entry name" value="SLT_4"/>
    <property type="match status" value="1"/>
</dbReference>
<dbReference type="Gene3D" id="1.10.530.10">
    <property type="match status" value="1"/>
</dbReference>
<evidence type="ECO:0000313" key="3">
    <source>
        <dbReference type="Proteomes" id="UP001225378"/>
    </source>
</evidence>
<dbReference type="KEGG" id="mech:Q9L42_006970"/>
<proteinExistence type="predicted"/>